<dbReference type="RefSeq" id="WP_063556639.1">
    <property type="nucleotide sequence ID" value="NZ_LITT01000058.1"/>
</dbReference>
<gene>
    <name evidence="1" type="ORF">WY13_03350</name>
</gene>
<evidence type="ECO:0000313" key="2">
    <source>
        <dbReference type="Proteomes" id="UP000077407"/>
    </source>
</evidence>
<dbReference type="AlphaFoldDB" id="A0A168LQM0"/>
<dbReference type="Proteomes" id="UP000077407">
    <property type="component" value="Unassembled WGS sequence"/>
</dbReference>
<organism evidence="1 2">
    <name type="scientific">Clostridium ljungdahlii</name>
    <dbReference type="NCBI Taxonomy" id="1538"/>
    <lineage>
        <taxon>Bacteria</taxon>
        <taxon>Bacillati</taxon>
        <taxon>Bacillota</taxon>
        <taxon>Clostridia</taxon>
        <taxon>Eubacteriales</taxon>
        <taxon>Clostridiaceae</taxon>
        <taxon>Clostridium</taxon>
    </lineage>
</organism>
<name>A0A168LQM0_9CLOT</name>
<proteinExistence type="predicted"/>
<accession>A0A168LQM0</accession>
<sequence length="84" mass="9448">MQFRKINKKFRRGLAIIVGEMEGNDMKTDGIVMHTAFCLSDNPQLICNATITNQDKIIYICGHGNAEKRTIGKLSMNYIASELI</sequence>
<comment type="caution">
    <text evidence="1">The sequence shown here is derived from an EMBL/GenBank/DDBJ whole genome shotgun (WGS) entry which is preliminary data.</text>
</comment>
<dbReference type="PATRIC" id="fig|1538.10.peg.3408"/>
<protein>
    <submittedName>
        <fullName evidence="1">Uncharacterized protein</fullName>
    </submittedName>
</protein>
<evidence type="ECO:0000313" key="1">
    <source>
        <dbReference type="EMBL" id="OAA83563.1"/>
    </source>
</evidence>
<dbReference type="EMBL" id="LITT01000058">
    <property type="protein sequence ID" value="OAA83563.1"/>
    <property type="molecule type" value="Genomic_DNA"/>
</dbReference>
<reference evidence="1 2" key="1">
    <citation type="journal article" date="2015" name="Biotechnol. Bioeng.">
        <title>Genome sequence and phenotypic characterization of Caulobacter segnis.</title>
        <authorList>
            <person name="Patel S."/>
            <person name="Fletcher B."/>
            <person name="Scott D.C."/>
            <person name="Ely B."/>
        </authorList>
    </citation>
    <scope>NUCLEOTIDE SEQUENCE [LARGE SCALE GENOMIC DNA]</scope>
    <source>
        <strain evidence="1 2">ERI-2</strain>
    </source>
</reference>